<reference evidence="11" key="1">
    <citation type="submission" date="2024-06" db="EMBL/GenBank/DDBJ databases">
        <title>Caulobacter inopinatus, sp. nov.</title>
        <authorList>
            <person name="Donachie S.P."/>
        </authorList>
    </citation>
    <scope>NUCLEOTIDE SEQUENCE</scope>
    <source>
        <strain evidence="11">73W</strain>
    </source>
</reference>
<protein>
    <submittedName>
        <fullName evidence="11">Phosphomannomutase/phosphoglucomutase</fullName>
    </submittedName>
</protein>
<sequence>MFSKPRADLVANTAAYENEALVKATGFREYDARWLFGPEINLLGIQALGLGLGTYIQELGQKRIVVGHDFRSYSLSIKQALTLGLLSAGCEVLDIGLAVSPMAYFAQFDLDVPCVAMVTASHNENGWTGVKMGAQKPLTFGPDEMGRLKDIVLNGQFVEREGGKLTRIDGVAERYIADAASRVKVTRPLKVIAACGNGTAGAFAPEALKRMGVEVIPMDAELDFTFPRYNPNPEDHEMLMEMAKAVREHGADLAFGFDGDGDRCGVVDDEGEEIFADKIGLMLARDLAPLHKGATFIVDVKSTGLYATDPILEENGCTTVYWKTGHSYIKRKTAELNALAGFEKSGHFFLAGELGRGYDDGLIAAAAILAMLERNPDKKLSDLKKALPVAYTSLTMSPKCADEVKYKIVEDVVKEYEELGKSGGSILGRKIKDVITVNGVRVALEDGSWVLVRASSNKPELVVVVESTQSEDDMRDLFHKEVKPRLAKRSEVGKYNQEI</sequence>
<feature type="domain" description="Alpha-D-phosphohexomutase alpha/beta/alpha" evidence="10">
    <location>
        <begin position="277"/>
        <end position="388"/>
    </location>
</feature>
<evidence type="ECO:0000256" key="2">
    <source>
        <dbReference type="ARBA" id="ARBA00010231"/>
    </source>
</evidence>
<dbReference type="GO" id="GO:0005975">
    <property type="term" value="P:carbohydrate metabolic process"/>
    <property type="evidence" value="ECO:0007669"/>
    <property type="project" value="InterPro"/>
</dbReference>
<keyword evidence="6" id="KW-0413">Isomerase</keyword>
<organism evidence="11">
    <name type="scientific">Caulobacter sp. 73W</name>
    <dbReference type="NCBI Taxonomy" id="3161137"/>
    <lineage>
        <taxon>Bacteria</taxon>
        <taxon>Pseudomonadati</taxon>
        <taxon>Pseudomonadota</taxon>
        <taxon>Alphaproteobacteria</taxon>
        <taxon>Caulobacterales</taxon>
        <taxon>Caulobacteraceae</taxon>
        <taxon>Caulobacter</taxon>
    </lineage>
</organism>
<feature type="domain" description="Alpha-D-phosphohexomutase C-terminal" evidence="7">
    <location>
        <begin position="422"/>
        <end position="482"/>
    </location>
</feature>
<evidence type="ECO:0000256" key="3">
    <source>
        <dbReference type="ARBA" id="ARBA00022553"/>
    </source>
</evidence>
<proteinExistence type="inferred from homology"/>
<dbReference type="AlphaFoldDB" id="A0AB39KVV5"/>
<dbReference type="InterPro" id="IPR005844">
    <property type="entry name" value="A-D-PHexomutase_a/b/a-I"/>
</dbReference>
<dbReference type="RefSeq" id="WP_369060589.1">
    <property type="nucleotide sequence ID" value="NZ_CP158375.1"/>
</dbReference>
<dbReference type="GO" id="GO:0016868">
    <property type="term" value="F:intramolecular phosphotransferase activity"/>
    <property type="evidence" value="ECO:0007669"/>
    <property type="project" value="InterPro"/>
</dbReference>
<dbReference type="SUPFAM" id="SSF53738">
    <property type="entry name" value="Phosphoglucomutase, first 3 domains"/>
    <property type="match status" value="3"/>
</dbReference>
<dbReference type="Pfam" id="PF02879">
    <property type="entry name" value="PGM_PMM_II"/>
    <property type="match status" value="1"/>
</dbReference>
<keyword evidence="3" id="KW-0597">Phosphoprotein</keyword>
<evidence type="ECO:0000259" key="8">
    <source>
        <dbReference type="Pfam" id="PF02878"/>
    </source>
</evidence>
<dbReference type="Pfam" id="PF02878">
    <property type="entry name" value="PGM_PMM_I"/>
    <property type="match status" value="1"/>
</dbReference>
<dbReference type="Gene3D" id="3.30.310.50">
    <property type="entry name" value="Alpha-D-phosphohexomutase, C-terminal domain"/>
    <property type="match status" value="1"/>
</dbReference>
<evidence type="ECO:0000259" key="7">
    <source>
        <dbReference type="Pfam" id="PF00408"/>
    </source>
</evidence>
<evidence type="ECO:0000256" key="4">
    <source>
        <dbReference type="ARBA" id="ARBA00022723"/>
    </source>
</evidence>
<evidence type="ECO:0000259" key="9">
    <source>
        <dbReference type="Pfam" id="PF02879"/>
    </source>
</evidence>
<name>A0AB39KVV5_9CAUL</name>
<accession>A0AB39KVV5</accession>
<dbReference type="InterPro" id="IPR005845">
    <property type="entry name" value="A-D-PHexomutase_a/b/a-II"/>
</dbReference>
<dbReference type="InterPro" id="IPR016055">
    <property type="entry name" value="A-D-PHexomutase_a/b/a-I/II/III"/>
</dbReference>
<evidence type="ECO:0000256" key="5">
    <source>
        <dbReference type="ARBA" id="ARBA00022842"/>
    </source>
</evidence>
<feature type="domain" description="Alpha-D-phosphohexomutase alpha/beta/alpha" evidence="9">
    <location>
        <begin position="174"/>
        <end position="271"/>
    </location>
</feature>
<dbReference type="GO" id="GO:0046872">
    <property type="term" value="F:metal ion binding"/>
    <property type="evidence" value="ECO:0007669"/>
    <property type="project" value="UniProtKB-KW"/>
</dbReference>
<evidence type="ECO:0000256" key="1">
    <source>
        <dbReference type="ARBA" id="ARBA00001946"/>
    </source>
</evidence>
<evidence type="ECO:0000256" key="6">
    <source>
        <dbReference type="ARBA" id="ARBA00023235"/>
    </source>
</evidence>
<dbReference type="InterPro" id="IPR036900">
    <property type="entry name" value="A-D-PHexomutase_C_sf"/>
</dbReference>
<dbReference type="EMBL" id="CP158375">
    <property type="protein sequence ID" value="XDO97398.1"/>
    <property type="molecule type" value="Genomic_DNA"/>
</dbReference>
<evidence type="ECO:0000313" key="11">
    <source>
        <dbReference type="EMBL" id="XDO97398.1"/>
    </source>
</evidence>
<dbReference type="PRINTS" id="PR00509">
    <property type="entry name" value="PGMPMM"/>
</dbReference>
<dbReference type="Gene3D" id="3.40.120.10">
    <property type="entry name" value="Alpha-D-Glucose-1,6-Bisphosphate, subunit A, domain 3"/>
    <property type="match status" value="3"/>
</dbReference>
<dbReference type="CDD" id="cd03089">
    <property type="entry name" value="PMM_PGM"/>
    <property type="match status" value="1"/>
</dbReference>
<dbReference type="SUPFAM" id="SSF55957">
    <property type="entry name" value="Phosphoglucomutase, C-terminal domain"/>
    <property type="match status" value="1"/>
</dbReference>
<dbReference type="Pfam" id="PF00408">
    <property type="entry name" value="PGM_PMM_IV"/>
    <property type="match status" value="1"/>
</dbReference>
<dbReference type="Pfam" id="PF02880">
    <property type="entry name" value="PGM_PMM_III"/>
    <property type="match status" value="1"/>
</dbReference>
<dbReference type="PANTHER" id="PTHR43771">
    <property type="entry name" value="PHOSPHOMANNOMUTASE"/>
    <property type="match status" value="1"/>
</dbReference>
<dbReference type="PANTHER" id="PTHR43771:SF2">
    <property type="entry name" value="PHOSPHOMANNOMUTASE_PHOSPHOGLUCOMUTASE"/>
    <property type="match status" value="1"/>
</dbReference>
<dbReference type="InterPro" id="IPR005841">
    <property type="entry name" value="Alpha-D-phosphohexomutase_SF"/>
</dbReference>
<dbReference type="InterPro" id="IPR005846">
    <property type="entry name" value="A-D-PHexomutase_a/b/a-III"/>
</dbReference>
<feature type="domain" description="Alpha-D-phosphohexomutase alpha/beta/alpha" evidence="8">
    <location>
        <begin position="26"/>
        <end position="157"/>
    </location>
</feature>
<comment type="similarity">
    <text evidence="2">Belongs to the phosphohexose mutase family.</text>
</comment>
<dbReference type="InterPro" id="IPR005843">
    <property type="entry name" value="A-D-PHexomutase_C"/>
</dbReference>
<keyword evidence="4" id="KW-0479">Metal-binding</keyword>
<evidence type="ECO:0000259" key="10">
    <source>
        <dbReference type="Pfam" id="PF02880"/>
    </source>
</evidence>
<gene>
    <name evidence="11" type="ORF">ABOZ73_02985</name>
</gene>
<comment type="cofactor">
    <cofactor evidence="1">
        <name>Mg(2+)</name>
        <dbReference type="ChEBI" id="CHEBI:18420"/>
    </cofactor>
</comment>
<keyword evidence="5" id="KW-0460">Magnesium</keyword>